<evidence type="ECO:0000256" key="1">
    <source>
        <dbReference type="SAM" id="Phobius"/>
    </source>
</evidence>
<reference evidence="3" key="1">
    <citation type="submission" date="2023-06" db="EMBL/GenBank/DDBJ databases">
        <authorList>
            <person name="Delattre M."/>
        </authorList>
    </citation>
    <scope>NUCLEOTIDE SEQUENCE</scope>
    <source>
        <strain evidence="3">AF72</strain>
    </source>
</reference>
<name>A0AA36C596_9BILA</name>
<dbReference type="EMBL" id="CATQJA010000177">
    <property type="protein sequence ID" value="CAJ0558014.1"/>
    <property type="molecule type" value="Genomic_DNA"/>
</dbReference>
<keyword evidence="1" id="KW-0812">Transmembrane</keyword>
<dbReference type="Proteomes" id="UP001177023">
    <property type="component" value="Unassembled WGS sequence"/>
</dbReference>
<keyword evidence="4" id="KW-1185">Reference proteome</keyword>
<evidence type="ECO:0000256" key="2">
    <source>
        <dbReference type="SAM" id="SignalP"/>
    </source>
</evidence>
<dbReference type="AlphaFoldDB" id="A0AA36C596"/>
<feature type="transmembrane region" description="Helical" evidence="1">
    <location>
        <begin position="32"/>
        <end position="51"/>
    </location>
</feature>
<organism evidence="3 4">
    <name type="scientific">Mesorhabditis spiculigera</name>
    <dbReference type="NCBI Taxonomy" id="96644"/>
    <lineage>
        <taxon>Eukaryota</taxon>
        <taxon>Metazoa</taxon>
        <taxon>Ecdysozoa</taxon>
        <taxon>Nematoda</taxon>
        <taxon>Chromadorea</taxon>
        <taxon>Rhabditida</taxon>
        <taxon>Rhabditina</taxon>
        <taxon>Rhabditomorpha</taxon>
        <taxon>Rhabditoidea</taxon>
        <taxon>Rhabditidae</taxon>
        <taxon>Mesorhabditinae</taxon>
        <taxon>Mesorhabditis</taxon>
    </lineage>
</organism>
<feature type="chain" id="PRO_5041407029" evidence="2">
    <location>
        <begin position="17"/>
        <end position="137"/>
    </location>
</feature>
<feature type="signal peptide" evidence="2">
    <location>
        <begin position="1"/>
        <end position="16"/>
    </location>
</feature>
<keyword evidence="1" id="KW-0472">Membrane</keyword>
<gene>
    <name evidence="3" type="ORF">MSPICULIGERA_LOCUS757</name>
</gene>
<proteinExistence type="predicted"/>
<evidence type="ECO:0000313" key="3">
    <source>
        <dbReference type="EMBL" id="CAJ0558014.1"/>
    </source>
</evidence>
<comment type="caution">
    <text evidence="3">The sequence shown here is derived from an EMBL/GenBank/DDBJ whole genome shotgun (WGS) entry which is preliminary data.</text>
</comment>
<protein>
    <submittedName>
        <fullName evidence="3">Uncharacterized protein</fullName>
    </submittedName>
</protein>
<keyword evidence="2" id="KW-0732">Signal</keyword>
<sequence>MLTLLLFLVLNQSVMAVENDSDEVSFGFGAPINYALLLGGLLALLAYGLIWRSRRKSRYERPVLVEEEDEDIDDSQPIRFNSEVLQKIHPTHLNSLVVMYSMVAMQKMAPHAERYMAIWEKMIRSHAEVRRKAVPGC</sequence>
<accession>A0AA36C596</accession>
<keyword evidence="1" id="KW-1133">Transmembrane helix</keyword>
<feature type="non-terminal residue" evidence="3">
    <location>
        <position position="137"/>
    </location>
</feature>
<evidence type="ECO:0000313" key="4">
    <source>
        <dbReference type="Proteomes" id="UP001177023"/>
    </source>
</evidence>